<reference evidence="1 2" key="1">
    <citation type="journal article" date="2018" name="J. Allergy Clin. Immunol.">
        <title>High-quality assembly of Dermatophagoides pteronyssinus genome and transcriptome reveals a wide range of novel allergens.</title>
        <authorList>
            <person name="Liu X.Y."/>
            <person name="Yang K.Y."/>
            <person name="Wang M.Q."/>
            <person name="Kwok J.S."/>
            <person name="Zeng X."/>
            <person name="Yang Z."/>
            <person name="Xiao X.J."/>
            <person name="Lau C.P."/>
            <person name="Li Y."/>
            <person name="Huang Z.M."/>
            <person name="Ba J.G."/>
            <person name="Yim A.K."/>
            <person name="Ouyang C.Y."/>
            <person name="Ngai S.M."/>
            <person name="Chan T.F."/>
            <person name="Leung E.L."/>
            <person name="Liu L."/>
            <person name="Liu Z.G."/>
            <person name="Tsui S.K."/>
        </authorList>
    </citation>
    <scope>NUCLEOTIDE SEQUENCE [LARGE SCALE GENOMIC DNA]</scope>
    <source>
        <strain evidence="1">Derp</strain>
    </source>
</reference>
<proteinExistence type="predicted"/>
<accession>A0ABQ8IXA1</accession>
<protein>
    <submittedName>
        <fullName evidence="1">Uncharacterized protein</fullName>
    </submittedName>
</protein>
<sequence length="75" mass="8793">MPSTNNLSINVYDVRTGNRQRQWQMIFNGKLSLFFYGDNDNVDNRPRCSYGFIFTIDLTIKVQKTLLLDADKKNE</sequence>
<evidence type="ECO:0000313" key="2">
    <source>
        <dbReference type="Proteomes" id="UP000887458"/>
    </source>
</evidence>
<reference evidence="1 2" key="2">
    <citation type="journal article" date="2022" name="Mol. Biol. Evol.">
        <title>Comparative Genomics Reveals Insights into the Divergent Evolution of Astigmatic Mites and Household Pest Adaptations.</title>
        <authorList>
            <person name="Xiong Q."/>
            <person name="Wan A.T."/>
            <person name="Liu X."/>
            <person name="Fung C.S."/>
            <person name="Xiao X."/>
            <person name="Malainual N."/>
            <person name="Hou J."/>
            <person name="Wang L."/>
            <person name="Wang M."/>
            <person name="Yang K.Y."/>
            <person name="Cui Y."/>
            <person name="Leung E.L."/>
            <person name="Nong W."/>
            <person name="Shin S.K."/>
            <person name="Au S.W."/>
            <person name="Jeong K.Y."/>
            <person name="Chew F.T."/>
            <person name="Hui J.H."/>
            <person name="Leung T.F."/>
            <person name="Tungtrongchitr A."/>
            <person name="Zhong N."/>
            <person name="Liu Z."/>
            <person name="Tsui S.K."/>
        </authorList>
    </citation>
    <scope>NUCLEOTIDE SEQUENCE [LARGE SCALE GENOMIC DNA]</scope>
    <source>
        <strain evidence="1">Derp</strain>
    </source>
</reference>
<dbReference type="Proteomes" id="UP000887458">
    <property type="component" value="Unassembled WGS sequence"/>
</dbReference>
<evidence type="ECO:0000313" key="1">
    <source>
        <dbReference type="EMBL" id="KAH9414937.1"/>
    </source>
</evidence>
<dbReference type="EMBL" id="NJHN03000102">
    <property type="protein sequence ID" value="KAH9414937.1"/>
    <property type="molecule type" value="Genomic_DNA"/>
</dbReference>
<gene>
    <name evidence="1" type="ORF">DERP_014106</name>
</gene>
<comment type="caution">
    <text evidence="1">The sequence shown here is derived from an EMBL/GenBank/DDBJ whole genome shotgun (WGS) entry which is preliminary data.</text>
</comment>
<name>A0ABQ8IXA1_DERPT</name>
<keyword evidence="2" id="KW-1185">Reference proteome</keyword>
<organism evidence="1 2">
    <name type="scientific">Dermatophagoides pteronyssinus</name>
    <name type="common">European house dust mite</name>
    <dbReference type="NCBI Taxonomy" id="6956"/>
    <lineage>
        <taxon>Eukaryota</taxon>
        <taxon>Metazoa</taxon>
        <taxon>Ecdysozoa</taxon>
        <taxon>Arthropoda</taxon>
        <taxon>Chelicerata</taxon>
        <taxon>Arachnida</taxon>
        <taxon>Acari</taxon>
        <taxon>Acariformes</taxon>
        <taxon>Sarcoptiformes</taxon>
        <taxon>Astigmata</taxon>
        <taxon>Psoroptidia</taxon>
        <taxon>Analgoidea</taxon>
        <taxon>Pyroglyphidae</taxon>
        <taxon>Dermatophagoidinae</taxon>
        <taxon>Dermatophagoides</taxon>
    </lineage>
</organism>